<protein>
    <recommendedName>
        <fullName evidence="3">Secretion system C-terminal sorting domain-containing protein</fullName>
    </recommendedName>
</protein>
<gene>
    <name evidence="1" type="ORF">ACFSSB_00135</name>
</gene>
<dbReference type="Proteomes" id="UP001597467">
    <property type="component" value="Unassembled WGS sequence"/>
</dbReference>
<keyword evidence="2" id="KW-1185">Reference proteome</keyword>
<dbReference type="RefSeq" id="WP_379899703.1">
    <property type="nucleotide sequence ID" value="NZ_JBHULM010000001.1"/>
</dbReference>
<evidence type="ECO:0000313" key="2">
    <source>
        <dbReference type="Proteomes" id="UP001597467"/>
    </source>
</evidence>
<reference evidence="2" key="1">
    <citation type="journal article" date="2019" name="Int. J. Syst. Evol. Microbiol.">
        <title>The Global Catalogue of Microorganisms (GCM) 10K type strain sequencing project: providing services to taxonomists for standard genome sequencing and annotation.</title>
        <authorList>
            <consortium name="The Broad Institute Genomics Platform"/>
            <consortium name="The Broad Institute Genome Sequencing Center for Infectious Disease"/>
            <person name="Wu L."/>
            <person name="Ma J."/>
        </authorList>
    </citation>
    <scope>NUCLEOTIDE SEQUENCE [LARGE SCALE GENOMIC DNA]</scope>
    <source>
        <strain evidence="2">KCTC 42808</strain>
    </source>
</reference>
<proteinExistence type="predicted"/>
<comment type="caution">
    <text evidence="1">The sequence shown here is derived from an EMBL/GenBank/DDBJ whole genome shotgun (WGS) entry which is preliminary data.</text>
</comment>
<organism evidence="1 2">
    <name type="scientific">Lacinutrix gracilariae</name>
    <dbReference type="NCBI Taxonomy" id="1747198"/>
    <lineage>
        <taxon>Bacteria</taxon>
        <taxon>Pseudomonadati</taxon>
        <taxon>Bacteroidota</taxon>
        <taxon>Flavobacteriia</taxon>
        <taxon>Flavobacteriales</taxon>
        <taxon>Flavobacteriaceae</taxon>
        <taxon>Lacinutrix</taxon>
    </lineage>
</organism>
<dbReference type="EMBL" id="JBHULM010000001">
    <property type="protein sequence ID" value="MFD2540709.1"/>
    <property type="molecule type" value="Genomic_DNA"/>
</dbReference>
<evidence type="ECO:0000313" key="1">
    <source>
        <dbReference type="EMBL" id="MFD2540709.1"/>
    </source>
</evidence>
<sequence length="58" mass="6702">MKLLINLNYEKTKKYDISITQFGDGSVTLTKDNMQSAVYFYTLYVDGKKIASKRLMVD</sequence>
<accession>A0ABW5JWQ7</accession>
<name>A0ABW5JWQ7_9FLAO</name>
<evidence type="ECO:0008006" key="3">
    <source>
        <dbReference type="Google" id="ProtNLM"/>
    </source>
</evidence>